<evidence type="ECO:0000313" key="8">
    <source>
        <dbReference type="EMBL" id="KMM35150.1"/>
    </source>
</evidence>
<dbReference type="RefSeq" id="WP_048314362.1">
    <property type="nucleotide sequence ID" value="NZ_LFJV01000007.1"/>
</dbReference>
<protein>
    <submittedName>
        <fullName evidence="8">Membrane protein</fullName>
    </submittedName>
</protein>
<dbReference type="InterPro" id="IPR011990">
    <property type="entry name" value="TPR-like_helical_dom_sf"/>
</dbReference>
<evidence type="ECO:0000256" key="3">
    <source>
        <dbReference type="ARBA" id="ARBA00022729"/>
    </source>
</evidence>
<evidence type="ECO:0000313" key="9">
    <source>
        <dbReference type="Proteomes" id="UP000036166"/>
    </source>
</evidence>
<accession>A0A0J6CPM9</accession>
<dbReference type="PROSITE" id="PS51257">
    <property type="entry name" value="PROKAR_LIPOPROTEIN"/>
    <property type="match status" value="1"/>
</dbReference>
<feature type="domain" description="SusD-like N-terminal" evidence="7">
    <location>
        <begin position="93"/>
        <end position="212"/>
    </location>
</feature>
<dbReference type="Proteomes" id="UP000036166">
    <property type="component" value="Unassembled WGS sequence"/>
</dbReference>
<comment type="similarity">
    <text evidence="2">Belongs to the SusD family.</text>
</comment>
<sequence>MKYNKYVLPFCMVAMLGMQSCGDFLDTYPTESYGDNVVWADQGTVDAFVVGNYGNAYDQYLGFNYWDRVFVNNMINCRSGCPGEARGLMENTFGWGLNDRFGAIRNCNLIIEKVAESEVLDDSFKKRYTAEAKMMRAMIYYDLARKGGRFMWVDRVLTESDNFEIPLTKNIEESYGYVLKDLRDAIVDLPEEAVAGRLTKNAGLAFLSEVCLTAAAYTNNASGLHVSVGVDLYQEAVDAVDAIKGVSLDPNYGDIFNENGAYSSNEIILAKYWSADNTSMVNTDMQSLTPNVLNSNVELNGCGPLFKVGDMFEGWLEYTPTQNLVDDYLVVDQTTNKAVRWSESSQFVNNTRAITRDEALEKIEHKDPNELTGAHFKAFEVTTPGVNISDLMYNNRDKRFEASIIHDGSVFYGENIAMNNHGNMSRWATVRYAQDHVPLSNYGTRKCMYTNLSPRPFWNVTTPYHKVVFRYGRALLNKAEALLRLNRVSEAVETMNQTRTIHGGLPASTAANLADAWVDYKIERRVELFYEADFYFSLLRWGKYGNEANDGKAPGSVIDELCEPATFIEISKDRSAAYVGNVQFSNDERKFDTRSYLFPITKSVINANPAITDADQNPGWE</sequence>
<organism evidence="8 9">
    <name type="scientific">Parabacteroides goldsteinii</name>
    <dbReference type="NCBI Taxonomy" id="328812"/>
    <lineage>
        <taxon>Bacteria</taxon>
        <taxon>Pseudomonadati</taxon>
        <taxon>Bacteroidota</taxon>
        <taxon>Bacteroidia</taxon>
        <taxon>Bacteroidales</taxon>
        <taxon>Tannerellaceae</taxon>
        <taxon>Parabacteroides</taxon>
    </lineage>
</organism>
<gene>
    <name evidence="8" type="ORF">ACM15_03000</name>
</gene>
<dbReference type="InterPro" id="IPR033985">
    <property type="entry name" value="SusD-like_N"/>
</dbReference>
<evidence type="ECO:0000256" key="4">
    <source>
        <dbReference type="ARBA" id="ARBA00023136"/>
    </source>
</evidence>
<feature type="domain" description="RagB/SusD" evidence="6">
    <location>
        <begin position="266"/>
        <end position="620"/>
    </location>
</feature>
<proteinExistence type="inferred from homology"/>
<keyword evidence="4" id="KW-0472">Membrane</keyword>
<dbReference type="InterPro" id="IPR012944">
    <property type="entry name" value="SusD_RagB_dom"/>
</dbReference>
<evidence type="ECO:0000259" key="7">
    <source>
        <dbReference type="Pfam" id="PF14322"/>
    </source>
</evidence>
<evidence type="ECO:0000256" key="5">
    <source>
        <dbReference type="ARBA" id="ARBA00023237"/>
    </source>
</evidence>
<evidence type="ECO:0000256" key="1">
    <source>
        <dbReference type="ARBA" id="ARBA00004442"/>
    </source>
</evidence>
<dbReference type="SUPFAM" id="SSF48452">
    <property type="entry name" value="TPR-like"/>
    <property type="match status" value="1"/>
</dbReference>
<keyword evidence="3" id="KW-0732">Signal</keyword>
<keyword evidence="5" id="KW-0998">Cell outer membrane</keyword>
<dbReference type="GO" id="GO:0009279">
    <property type="term" value="C:cell outer membrane"/>
    <property type="evidence" value="ECO:0007669"/>
    <property type="project" value="UniProtKB-SubCell"/>
</dbReference>
<dbReference type="Pfam" id="PF14322">
    <property type="entry name" value="SusD-like_3"/>
    <property type="match status" value="1"/>
</dbReference>
<dbReference type="AlphaFoldDB" id="A0A0J6CPM9"/>
<name>A0A0J6CPM9_9BACT</name>
<comment type="subcellular location">
    <subcellularLocation>
        <location evidence="1">Cell outer membrane</location>
    </subcellularLocation>
</comment>
<dbReference type="Pfam" id="PF07980">
    <property type="entry name" value="SusD_RagB"/>
    <property type="match status" value="1"/>
</dbReference>
<dbReference type="EMBL" id="LFJV01000007">
    <property type="protein sequence ID" value="KMM35150.1"/>
    <property type="molecule type" value="Genomic_DNA"/>
</dbReference>
<comment type="caution">
    <text evidence="8">The sequence shown here is derived from an EMBL/GenBank/DDBJ whole genome shotgun (WGS) entry which is preliminary data.</text>
</comment>
<dbReference type="Gene3D" id="1.25.40.390">
    <property type="match status" value="1"/>
</dbReference>
<reference evidence="8 9" key="1">
    <citation type="submission" date="2015-06" db="EMBL/GenBank/DDBJ databases">
        <title>Draft Genome Sequence of Parabacteroides goldsteinii with Putative Novel Metallo-Beta-Lactamases Isolated from a Blood Culture from a Human Patient.</title>
        <authorList>
            <person name="Krogh T.J."/>
            <person name="Agergaard C.N."/>
            <person name="Moller-Jensen J."/>
            <person name="Justesen U.S."/>
        </authorList>
    </citation>
    <scope>NUCLEOTIDE SEQUENCE [LARGE SCALE GENOMIC DNA]</scope>
    <source>
        <strain evidence="8 9">910340</strain>
    </source>
</reference>
<evidence type="ECO:0000256" key="2">
    <source>
        <dbReference type="ARBA" id="ARBA00006275"/>
    </source>
</evidence>
<dbReference type="PATRIC" id="fig|328812.4.peg.4871"/>
<evidence type="ECO:0000259" key="6">
    <source>
        <dbReference type="Pfam" id="PF07980"/>
    </source>
</evidence>